<feature type="region of interest" description="Disordered" evidence="5">
    <location>
        <begin position="1833"/>
        <end position="1854"/>
    </location>
</feature>
<keyword evidence="2 4" id="KW-0863">Zinc-finger</keyword>
<evidence type="ECO:0000313" key="7">
    <source>
        <dbReference type="EMBL" id="EJW04026.1"/>
    </source>
</evidence>
<name>J9D8C3_EDHAE</name>
<reference evidence="8" key="2">
    <citation type="submission" date="2015-07" db="EMBL/GenBank/DDBJ databases">
        <title>Contrasting host-pathogen interactions and genome evolution in two generalist and specialist microsporidian pathogens of mosquitoes.</title>
        <authorList>
            <consortium name="The Broad Institute Genomics Platform"/>
            <consortium name="The Broad Institute Genome Sequencing Center for Infectious Disease"/>
            <person name="Cuomo C.A."/>
            <person name="Sanscrainte N.D."/>
            <person name="Goldberg J.M."/>
            <person name="Heiman D."/>
            <person name="Young S."/>
            <person name="Zeng Q."/>
            <person name="Becnel J.J."/>
            <person name="Birren B.W."/>
        </authorList>
    </citation>
    <scope>NUCLEOTIDE SEQUENCE [LARGE SCALE GENOMIC DNA]</scope>
    <source>
        <strain evidence="8">USNM 41457</strain>
    </source>
</reference>
<evidence type="ECO:0000256" key="1">
    <source>
        <dbReference type="ARBA" id="ARBA00022723"/>
    </source>
</evidence>
<feature type="region of interest" description="Disordered" evidence="5">
    <location>
        <begin position="222"/>
        <end position="241"/>
    </location>
</feature>
<organism evidence="7 8">
    <name type="scientific">Edhazardia aedis (strain USNM 41457)</name>
    <name type="common">Microsporidian parasite</name>
    <dbReference type="NCBI Taxonomy" id="1003232"/>
    <lineage>
        <taxon>Eukaryota</taxon>
        <taxon>Fungi</taxon>
        <taxon>Fungi incertae sedis</taxon>
        <taxon>Microsporidia</taxon>
        <taxon>Edhazardia</taxon>
    </lineage>
</organism>
<dbReference type="GO" id="GO:0008270">
    <property type="term" value="F:zinc ion binding"/>
    <property type="evidence" value="ECO:0007669"/>
    <property type="project" value="UniProtKB-KW"/>
</dbReference>
<gene>
    <name evidence="7" type="ORF">EDEG_01660</name>
</gene>
<dbReference type="InterPro" id="IPR007527">
    <property type="entry name" value="Znf_SWIM"/>
</dbReference>
<sequence length="1990" mass="229457">MNDGLPGTISLTEILINPKAPFPNTEEISKIPHNKEYVNIDFDLEENPTIQYAKELQSINTCDIDVSYNHDYIFIQFNQLKHLVRNVMEIKVVERNEGFVIYGIVFDPNDYPIIYNFMVCNIHDNKEKRDTKVESKRVQKNVEIDVAKDVQVKNVQKSREVSKTVDCDGLKILGRKLVRRTRKEKVENEPEGVVKKKRVYRRKVNIDSGVSSRARNVKENFKKRKRKTVSGLNESSSDENSDFVSIGLKYSRQDENVDNKARNSMYKSVGNADKNLDFCEDRNEKINFNPRSAENVSSQINGDELTSLSSQVSVKKRRNRSIAKNNNKTNTLYSETNSLLQSENTESCVKTTKKSKKARNTRINNQKLQNIYASLTGKNVSVNMDVEDLVYAKERTDPNFLIHPVTYEIKLQQKNYSFDKSFLVAEEYQKKIIKENSCVKCVNVSEIISCDDKNDISKCCYLRNSVSSVKNSEYAKINDLLFSDHENEFSLEKNIKNNEKENINGNSLDYNTINSISLNNIQENILRESDDKSDLQKDNQKHKKSFETTQSTESNKKIENLYKELFNDIYISKKEKNQGCITAVYDSTSPLNTLTFTLINNIQNSMHLVFSPKMSSLYDCIKQFLLLVDLKHFYIITEFNKPAIEVFDALLSEIKFNYVIKTRDLIKEFYKVDKSRVDIFYGICNSYVKPFQKCNNMETSIAACENKNSDNSENIKETDKNMNSTEKQTNYILTDNFILLHDDPSKNYTNTLAPSHHIINSNQDTLGPMSHNSIGSEINYLGLQKQLVSETKKSDVILNQNTTLSTIFNDNNQNIDKNSFNKQIGKKETDNIDNTSFETNNNEKCNKEKTNNEENEHNKVDLPCNYIEEEKYNDIMNIIMAIYPFKTRSLISKYNLFDLQNIHESELEYINNTVYSMDLVECFDTILGSLKTSVKIVNEEAGLNNLNMHEENLASLQHLNQEKNYNVVSTDIEDKVNTNSVQKTVNITNACIIENLKDISYMNSLSKSIDSNVQDNIRNSLSSDNTNNLQNISKIGEKKLYTCDASSFGYKVRRIINKNLEKRSCMRVVKIHNTSNTVFETQLSNFNDKKLLNTYQKNGLIANSSDKKDNIILLSSNQQNNLISNSPNQQTYMQNSNNNIQITDIKNMYVPSQNKCNNIEKDNLNICSMDSRKQNYPDPLNFNFQINDNVNLHANLTNKNSANHQINNLMINQSYNNIYNGSSNNNDTFNNTKPENHIYTPSSNSNNSMMQSKLQYCTQKKNMNNANNLYHISTIRDQPQLDIHKNTHIDTFYKDNQLNTPNNKTSQITGPLDMANSRFLNSIREKNFNNLSKSFDVSLTPKNYQYSPLNQTNSSELIENYNLYRKTYLNNSSSINHIRDYDSDDKLQHNNVCNFQRNHKENSIQLMLHKSNINNQKKIENLAAYVNQQNHPQHKNLLNSTASLSSQILKNDSQNDFDRKMRLNSFINNVKKQNFGNLYANRNSQYPQKEVLSKIGNTNTNNYQNYSNINNANYNDISKLGFNNNPNNLKNSHIPHSSYNNAMNTNHNIINHNNTSFNSQNPLLNSQFMVNRNSQTSESYATKNDYTNSLYQKMNTTVSSNKYPLISRKYPTLVPYNTENQASPHSNDLNNNFLHSSQQERTNFTDNCIENLTNNLSPSVFCKNSINQHNLGTYSDIQNNPTKTVFQNKSILYNNFQLPSSIKYNDNIYEKDKSTLFSTGSNTTYNNNKNQSNMNSKNDQENSKFYQQETHNYTKNNINHSNLLRNIECNKSSKLLESYDNQFFDQYYIDSKNTNIPNISIAELNSNTKNNLFSPQKNILSINDNLKNCASQLSVSQNSPKQNQNDETLISSNTEKNSNEENLYIVTDITINKEYIVDLHNCTCTCGRFQMLMIPCMHACAVVENPYKYISIIYNNMAFDFKYNVKCVLSYNKNLKEKKFEKSTENRKTKSVQKGQRNQCASTFCNSSKNENVQNSQNKNLNLGTDTTKS</sequence>
<dbReference type="Proteomes" id="UP000003163">
    <property type="component" value="Unassembled WGS sequence"/>
</dbReference>
<dbReference type="InterPro" id="IPR006564">
    <property type="entry name" value="Znf_PMZ"/>
</dbReference>
<comment type="caution">
    <text evidence="7">The sequence shown here is derived from an EMBL/GenBank/DDBJ whole genome shotgun (WGS) entry which is preliminary data.</text>
</comment>
<reference evidence="7 8" key="1">
    <citation type="submission" date="2011-08" db="EMBL/GenBank/DDBJ databases">
        <authorList>
            <person name="Liu Z.J."/>
            <person name="Shi F.L."/>
            <person name="Lu J.Q."/>
            <person name="Li M."/>
            <person name="Wang Z.L."/>
        </authorList>
    </citation>
    <scope>NUCLEOTIDE SEQUENCE [LARGE SCALE GENOMIC DNA]</scope>
    <source>
        <strain evidence="7 8">USNM 41457</strain>
    </source>
</reference>
<feature type="region of interest" description="Disordered" evidence="5">
    <location>
        <begin position="529"/>
        <end position="551"/>
    </location>
</feature>
<keyword evidence="1" id="KW-0479">Metal-binding</keyword>
<accession>J9D8C3</accession>
<dbReference type="EMBL" id="AFBI03000025">
    <property type="protein sequence ID" value="EJW04026.1"/>
    <property type="molecule type" value="Genomic_DNA"/>
</dbReference>
<dbReference type="SMART" id="SM00575">
    <property type="entry name" value="ZnF_PMZ"/>
    <property type="match status" value="1"/>
</dbReference>
<evidence type="ECO:0000256" key="2">
    <source>
        <dbReference type="ARBA" id="ARBA00022771"/>
    </source>
</evidence>
<dbReference type="OMA" id="NPNNHIH"/>
<feature type="domain" description="SWIM-type" evidence="6">
    <location>
        <begin position="1875"/>
        <end position="1907"/>
    </location>
</feature>
<feature type="region of interest" description="Disordered" evidence="5">
    <location>
        <begin position="1968"/>
        <end position="1990"/>
    </location>
</feature>
<dbReference type="VEuPathDB" id="MicrosporidiaDB:EDEG_01660"/>
<dbReference type="Pfam" id="PF04434">
    <property type="entry name" value="SWIM"/>
    <property type="match status" value="1"/>
</dbReference>
<feature type="compositionally biased region" description="Basic and acidic residues" evidence="5">
    <location>
        <begin position="529"/>
        <end position="539"/>
    </location>
</feature>
<dbReference type="InParanoid" id="J9D8C3"/>
<keyword evidence="3" id="KW-0862">Zinc</keyword>
<evidence type="ECO:0000313" key="8">
    <source>
        <dbReference type="Proteomes" id="UP000003163"/>
    </source>
</evidence>
<proteinExistence type="predicted"/>
<feature type="compositionally biased region" description="Polar residues" evidence="5">
    <location>
        <begin position="1833"/>
        <end position="1850"/>
    </location>
</feature>
<evidence type="ECO:0000259" key="6">
    <source>
        <dbReference type="PROSITE" id="PS50966"/>
    </source>
</evidence>
<evidence type="ECO:0000256" key="5">
    <source>
        <dbReference type="SAM" id="MobiDB-lite"/>
    </source>
</evidence>
<dbReference type="HOGENOM" id="CLU_234096_0_0_1"/>
<keyword evidence="8" id="KW-1185">Reference proteome</keyword>
<feature type="region of interest" description="Disordered" evidence="5">
    <location>
        <begin position="1718"/>
        <end position="1742"/>
    </location>
</feature>
<evidence type="ECO:0000256" key="3">
    <source>
        <dbReference type="ARBA" id="ARBA00022833"/>
    </source>
</evidence>
<evidence type="ECO:0000256" key="4">
    <source>
        <dbReference type="PROSITE-ProRule" id="PRU00325"/>
    </source>
</evidence>
<protein>
    <recommendedName>
        <fullName evidence="6">SWIM-type domain-containing protein</fullName>
    </recommendedName>
</protein>
<dbReference type="OrthoDB" id="2187956at2759"/>
<feature type="compositionally biased region" description="Low complexity" evidence="5">
    <location>
        <begin position="1718"/>
        <end position="1737"/>
    </location>
</feature>
<dbReference type="PROSITE" id="PS50966">
    <property type="entry name" value="ZF_SWIM"/>
    <property type="match status" value="1"/>
</dbReference>